<dbReference type="AlphaFoldDB" id="A0A9P1FF88"/>
<feature type="region of interest" description="Disordered" evidence="3">
    <location>
        <begin position="257"/>
        <end position="278"/>
    </location>
</feature>
<evidence type="ECO:0000256" key="2">
    <source>
        <dbReference type="ARBA" id="ARBA00022884"/>
    </source>
</evidence>
<feature type="compositionally biased region" description="Basic and acidic residues" evidence="3">
    <location>
        <begin position="257"/>
        <end position="267"/>
    </location>
</feature>
<dbReference type="PANTHER" id="PTHR30308:SF2">
    <property type="entry name" value="SSRA-BINDING PROTEIN"/>
    <property type="match status" value="1"/>
</dbReference>
<evidence type="ECO:0000256" key="3">
    <source>
        <dbReference type="SAM" id="MobiDB-lite"/>
    </source>
</evidence>
<dbReference type="GO" id="GO:0005829">
    <property type="term" value="C:cytosol"/>
    <property type="evidence" value="ECO:0007669"/>
    <property type="project" value="TreeGrafter"/>
</dbReference>
<protein>
    <submittedName>
        <fullName evidence="6">SsrA-binding protein (Small protein B)</fullName>
    </submittedName>
</protein>
<dbReference type="GO" id="GO:0003723">
    <property type="term" value="F:RNA binding"/>
    <property type="evidence" value="ECO:0007669"/>
    <property type="project" value="UniProtKB-KW"/>
</dbReference>
<dbReference type="CDD" id="cd09294">
    <property type="entry name" value="SmpB"/>
    <property type="match status" value="1"/>
</dbReference>
<dbReference type="Pfam" id="PF01668">
    <property type="entry name" value="SmpB"/>
    <property type="match status" value="1"/>
</dbReference>
<name>A0A9P1FF88_9DINO</name>
<keyword evidence="2" id="KW-0694">RNA-binding</keyword>
<dbReference type="NCBIfam" id="TIGR00086">
    <property type="entry name" value="smpB"/>
    <property type="match status" value="1"/>
</dbReference>
<dbReference type="HAMAP" id="MF_00023">
    <property type="entry name" value="SmpB"/>
    <property type="match status" value="1"/>
</dbReference>
<sequence length="278" mass="30833">MGKASTPSIDPPQLKISVSKLFRVPGNVPARTLPPDGERGGMFAYQQINAAIATPGAFVHQPLLQREPLFEVEPPQQVVVVPGVVDNSAAIRRGKPRQSCLGLGSNCRCGSFVSKSKKQKDGAQAKKPGEADKVITQNRRARHNYEILDTLECGLQLVGSEVKSLRNGKVSLDEAYGRVKAGEVYLMGCDIAEYTEANQFNHDPRRPRKLLLHKREITKFANLALEKGLTLVPLKMYFKSGRAKVLMGIGRGKKTYDKRESLKKADSQRQIQRAMRQR</sequence>
<evidence type="ECO:0000313" key="7">
    <source>
        <dbReference type="Proteomes" id="UP001152797"/>
    </source>
</evidence>
<dbReference type="NCBIfam" id="NF003843">
    <property type="entry name" value="PRK05422.1"/>
    <property type="match status" value="1"/>
</dbReference>
<organism evidence="4">
    <name type="scientific">Cladocopium goreaui</name>
    <dbReference type="NCBI Taxonomy" id="2562237"/>
    <lineage>
        <taxon>Eukaryota</taxon>
        <taxon>Sar</taxon>
        <taxon>Alveolata</taxon>
        <taxon>Dinophyceae</taxon>
        <taxon>Suessiales</taxon>
        <taxon>Symbiodiniaceae</taxon>
        <taxon>Cladocopium</taxon>
    </lineage>
</organism>
<dbReference type="InterPro" id="IPR023620">
    <property type="entry name" value="SmpB"/>
</dbReference>
<proteinExistence type="inferred from homology"/>
<keyword evidence="1" id="KW-0963">Cytoplasm</keyword>
<dbReference type="Proteomes" id="UP001152797">
    <property type="component" value="Unassembled WGS sequence"/>
</dbReference>
<dbReference type="OrthoDB" id="4717at2759"/>
<evidence type="ECO:0000313" key="6">
    <source>
        <dbReference type="EMBL" id="CAL4758989.1"/>
    </source>
</evidence>
<evidence type="ECO:0000256" key="1">
    <source>
        <dbReference type="ARBA" id="ARBA00022490"/>
    </source>
</evidence>
<gene>
    <name evidence="4" type="ORF">C1SCF055_LOCUS267</name>
</gene>
<evidence type="ECO:0000313" key="4">
    <source>
        <dbReference type="EMBL" id="CAI3971677.1"/>
    </source>
</evidence>
<dbReference type="EMBL" id="CAMXCT020000001">
    <property type="protein sequence ID" value="CAL1125052.1"/>
    <property type="molecule type" value="Genomic_DNA"/>
</dbReference>
<dbReference type="InterPro" id="IPR020081">
    <property type="entry name" value="SsrA-bd_prot_CS"/>
</dbReference>
<dbReference type="SUPFAM" id="SSF74982">
    <property type="entry name" value="Small protein B (SmpB)"/>
    <property type="match status" value="1"/>
</dbReference>
<dbReference type="EMBL" id="CAMXCT010000001">
    <property type="protein sequence ID" value="CAI3971677.1"/>
    <property type="molecule type" value="Genomic_DNA"/>
</dbReference>
<reference evidence="5" key="2">
    <citation type="submission" date="2024-04" db="EMBL/GenBank/DDBJ databases">
        <authorList>
            <person name="Chen Y."/>
            <person name="Shah S."/>
            <person name="Dougan E. K."/>
            <person name="Thang M."/>
            <person name="Chan C."/>
        </authorList>
    </citation>
    <scope>NUCLEOTIDE SEQUENCE [LARGE SCALE GENOMIC DNA]</scope>
</reference>
<accession>A0A9P1FF88</accession>
<comment type="caution">
    <text evidence="4">The sequence shown here is derived from an EMBL/GenBank/DDBJ whole genome shotgun (WGS) entry which is preliminary data.</text>
</comment>
<evidence type="ECO:0000313" key="5">
    <source>
        <dbReference type="EMBL" id="CAL1125052.1"/>
    </source>
</evidence>
<dbReference type="InterPro" id="IPR000037">
    <property type="entry name" value="SsrA-bd_prot"/>
</dbReference>
<dbReference type="PANTHER" id="PTHR30308">
    <property type="entry name" value="TMRNA-BINDING COMPONENT OF TRANS-TRANSLATION TAGGING COMPLEX"/>
    <property type="match status" value="1"/>
</dbReference>
<dbReference type="PROSITE" id="PS01317">
    <property type="entry name" value="SSRP"/>
    <property type="match status" value="1"/>
</dbReference>
<dbReference type="Gene3D" id="2.40.280.10">
    <property type="match status" value="1"/>
</dbReference>
<reference evidence="4" key="1">
    <citation type="submission" date="2022-10" db="EMBL/GenBank/DDBJ databases">
        <authorList>
            <person name="Chen Y."/>
            <person name="Dougan E. K."/>
            <person name="Chan C."/>
            <person name="Rhodes N."/>
            <person name="Thang M."/>
        </authorList>
    </citation>
    <scope>NUCLEOTIDE SEQUENCE</scope>
</reference>
<keyword evidence="7" id="KW-1185">Reference proteome</keyword>
<dbReference type="GO" id="GO:0070930">
    <property type="term" value="P:trans-translation-dependent protein tagging"/>
    <property type="evidence" value="ECO:0007669"/>
    <property type="project" value="TreeGrafter"/>
</dbReference>
<dbReference type="EMBL" id="CAMXCT030000001">
    <property type="protein sequence ID" value="CAL4758989.1"/>
    <property type="molecule type" value="Genomic_DNA"/>
</dbReference>